<accession>A0AAR5P500</accession>
<dbReference type="RefSeq" id="XP_019755928.1">
    <property type="nucleotide sequence ID" value="XM_019900369.2"/>
</dbReference>
<keyword evidence="9" id="KW-1185">Reference proteome</keyword>
<dbReference type="EnsemblMetazoa" id="XM_019900368.1">
    <property type="protein sequence ID" value="XP_019755927.1"/>
    <property type="gene ID" value="LOC109534634"/>
</dbReference>
<dbReference type="GeneID" id="109534634"/>
<dbReference type="GO" id="GO:0000993">
    <property type="term" value="F:RNA polymerase II complex binding"/>
    <property type="evidence" value="ECO:0007669"/>
    <property type="project" value="TreeGrafter"/>
</dbReference>
<keyword evidence="3" id="KW-0007">Acetylation</keyword>
<feature type="region of interest" description="Disordered" evidence="6">
    <location>
        <begin position="397"/>
        <end position="441"/>
    </location>
</feature>
<evidence type="ECO:0000259" key="7">
    <source>
        <dbReference type="PROSITE" id="PS51391"/>
    </source>
</evidence>
<reference evidence="8" key="2">
    <citation type="submission" date="2024-08" db="UniProtKB">
        <authorList>
            <consortium name="EnsemblMetazoa"/>
        </authorList>
    </citation>
    <scope>IDENTIFICATION</scope>
</reference>
<feature type="region of interest" description="Disordered" evidence="6">
    <location>
        <begin position="643"/>
        <end position="686"/>
    </location>
</feature>
<dbReference type="Gene3D" id="6.10.250.2560">
    <property type="match status" value="1"/>
</dbReference>
<dbReference type="Pfam" id="PF16566">
    <property type="entry name" value="CREPT"/>
    <property type="match status" value="1"/>
</dbReference>
<dbReference type="Gene3D" id="1.25.40.90">
    <property type="match status" value="1"/>
</dbReference>
<feature type="domain" description="CID" evidence="7">
    <location>
        <begin position="7"/>
        <end position="136"/>
    </location>
</feature>
<evidence type="ECO:0000256" key="2">
    <source>
        <dbReference type="ARBA" id="ARBA00022553"/>
    </source>
</evidence>
<keyword evidence="2" id="KW-0597">Phosphoprotein</keyword>
<sequence>MGTSSADSEFSTLQFEKKLTNLKDSQESINQCCQWCLANRQHYKKIVTSWLNVIKRVKIEQRLTLFYLANDVVQYSKRRNYDYVDTWGTAIQKATTMVRDEKVKHKILRIFKIWEQRAVYGEEYITDLCGLISVQPTGPKSDEPHEFQASYVINKIKSCAQLEKDTDGKLKVLKEHNPKITISESLITSLKDRAHVDDVEKELDVYVDHMESYINALKLEIKNRIALISVLKHAETHLESDRKDVKMVANAYRTFSQRVKHVQKKLEEHLESLPSPIPSPDINAPSPSPEEDIDLPEDDIVSHLKPDQMDMSLIQYSNPGFYVPPPTTNSSIYKNNHSDSYNNSANNADAAETSSSFLSNGFTSFLGQNLSFDISNISTTELFSNATAETSSINNTQTTNSYVTTPSSATQRQDLGDIDGAAPYNPLLPPPMPPFSKNSESGFSFNNSMDISTSASYNSYLESADDTRYDPYRNPYPPSLEESYDPSQVTEAWDDIDNSGWNDLNDADTPESPPLFEKEGYGDPVEYHDSSLCSGAVDVDHRGIIPGMGDLVNVSCLDDSLGSLTGKDVDHRNLISLTESPDLDQEVLLNGRPKFLPARGNLTTITPQESLWESLDKDYRTLPSISEQSRSLLPTEDQDYRLQFDVNAPPPPPPPPLISNTPIKKTPPPPPPLPAPGAPGDPRMRYNTQTTEMDMDLSDDLDNADGLLNKDVHMSLEPPPPLPDLLDDVDANQFLDDIAGDLNDFSNLSAELDVQDRTGVSNCGSQGLNSWVALHPPPPIDFGIGGPPKLSDPPPSMSHPPPSMAVPPPPPRMDMGIRQPLLCYPVDCAPSWPEEQVFRNNDGHVPGFYANRGDFNNFRGGFRGRGRGRGGGPWVDRGRGRGGSWGPRGPGMFRPRGNFRGRFDRGFFRGRAR</sequence>
<feature type="compositionally biased region" description="Pro residues" evidence="6">
    <location>
        <begin position="648"/>
        <end position="657"/>
    </location>
</feature>
<feature type="region of interest" description="Disordered" evidence="6">
    <location>
        <begin position="465"/>
        <end position="517"/>
    </location>
</feature>
<comment type="subunit">
    <text evidence="4">Associates with the RNA polymerase II complex.</text>
</comment>
<dbReference type="AlphaFoldDB" id="A0AAR5P500"/>
<dbReference type="PANTHER" id="PTHR12460">
    <property type="entry name" value="CYCLIN-DEPENDENT KINASE INHIBITOR-RELATED PROTEIN"/>
    <property type="match status" value="1"/>
</dbReference>
<feature type="compositionally biased region" description="Pro residues" evidence="6">
    <location>
        <begin position="665"/>
        <end position="679"/>
    </location>
</feature>
<dbReference type="GO" id="GO:0031124">
    <property type="term" value="P:mRNA 3'-end processing"/>
    <property type="evidence" value="ECO:0007669"/>
    <property type="project" value="TreeGrafter"/>
</dbReference>
<dbReference type="InterPro" id="IPR006569">
    <property type="entry name" value="CID_dom"/>
</dbReference>
<evidence type="ECO:0000256" key="5">
    <source>
        <dbReference type="ARBA" id="ARBA00067342"/>
    </source>
</evidence>
<evidence type="ECO:0000313" key="8">
    <source>
        <dbReference type="EnsemblMetazoa" id="XP_019755927.1"/>
    </source>
</evidence>
<dbReference type="EnsemblMetazoa" id="XM_019900369.1">
    <property type="protein sequence ID" value="XP_019755928.1"/>
    <property type="gene ID" value="LOC109534634"/>
</dbReference>
<dbReference type="PROSITE" id="PS51391">
    <property type="entry name" value="CID"/>
    <property type="match status" value="1"/>
</dbReference>
<dbReference type="SMART" id="SM00582">
    <property type="entry name" value="RPR"/>
    <property type="match status" value="1"/>
</dbReference>
<feature type="region of interest" description="Disordered" evidence="6">
    <location>
        <begin position="271"/>
        <end position="295"/>
    </location>
</feature>
<evidence type="ECO:0000256" key="6">
    <source>
        <dbReference type="SAM" id="MobiDB-lite"/>
    </source>
</evidence>
<name>A0AAR5P500_DENPD</name>
<evidence type="ECO:0000256" key="1">
    <source>
        <dbReference type="ARBA" id="ARBA00022481"/>
    </source>
</evidence>
<evidence type="ECO:0000256" key="3">
    <source>
        <dbReference type="ARBA" id="ARBA00022990"/>
    </source>
</evidence>
<reference evidence="9" key="1">
    <citation type="journal article" date="2013" name="Genome Biol.">
        <title>Draft genome of the mountain pine beetle, Dendroctonus ponderosae Hopkins, a major forest pest.</title>
        <authorList>
            <person name="Keeling C.I."/>
            <person name="Yuen M.M."/>
            <person name="Liao N.Y."/>
            <person name="Docking T.R."/>
            <person name="Chan S.K."/>
            <person name="Taylor G.A."/>
            <person name="Palmquist D.L."/>
            <person name="Jackman S.D."/>
            <person name="Nguyen A."/>
            <person name="Li M."/>
            <person name="Henderson H."/>
            <person name="Janes J.K."/>
            <person name="Zhao Y."/>
            <person name="Pandoh P."/>
            <person name="Moore R."/>
            <person name="Sperling F.A."/>
            <person name="Huber D.P."/>
            <person name="Birol I."/>
            <person name="Jones S.J."/>
            <person name="Bohlmann J."/>
        </authorList>
    </citation>
    <scope>NUCLEOTIDE SEQUENCE</scope>
</reference>
<protein>
    <recommendedName>
        <fullName evidence="5">Regulation of nuclear pre-mRNA domain-containing protein 2</fullName>
    </recommendedName>
</protein>
<dbReference type="FunFam" id="1.25.40.90:FF:000020">
    <property type="entry name" value="regulation of nuclear pre-mRNA domain-containing protein 2 isoform X1"/>
    <property type="match status" value="1"/>
</dbReference>
<dbReference type="CDD" id="cd16981">
    <property type="entry name" value="CID_RPRD_like"/>
    <property type="match status" value="1"/>
</dbReference>
<feature type="compositionally biased region" description="Polar residues" evidence="6">
    <location>
        <begin position="402"/>
        <end position="413"/>
    </location>
</feature>
<dbReference type="KEGG" id="dpa:109534634"/>
<evidence type="ECO:0000313" key="9">
    <source>
        <dbReference type="Proteomes" id="UP000019118"/>
    </source>
</evidence>
<dbReference type="SUPFAM" id="SSF48464">
    <property type="entry name" value="ENTH/VHS domain"/>
    <property type="match status" value="1"/>
</dbReference>
<evidence type="ECO:0000256" key="4">
    <source>
        <dbReference type="ARBA" id="ARBA00062892"/>
    </source>
</evidence>
<dbReference type="Pfam" id="PF04818">
    <property type="entry name" value="CID"/>
    <property type="match status" value="1"/>
</dbReference>
<proteinExistence type="predicted"/>
<dbReference type="InterPro" id="IPR008942">
    <property type="entry name" value="ENTH_VHS"/>
</dbReference>
<dbReference type="InterPro" id="IPR032337">
    <property type="entry name" value="RPRD1A/B_C"/>
</dbReference>
<feature type="region of interest" description="Disordered" evidence="6">
    <location>
        <begin position="862"/>
        <end position="897"/>
    </location>
</feature>
<organism evidence="8 9">
    <name type="scientific">Dendroctonus ponderosae</name>
    <name type="common">Mountain pine beetle</name>
    <dbReference type="NCBI Taxonomy" id="77166"/>
    <lineage>
        <taxon>Eukaryota</taxon>
        <taxon>Metazoa</taxon>
        <taxon>Ecdysozoa</taxon>
        <taxon>Arthropoda</taxon>
        <taxon>Hexapoda</taxon>
        <taxon>Insecta</taxon>
        <taxon>Pterygota</taxon>
        <taxon>Neoptera</taxon>
        <taxon>Endopterygota</taxon>
        <taxon>Coleoptera</taxon>
        <taxon>Polyphaga</taxon>
        <taxon>Cucujiformia</taxon>
        <taxon>Curculionidae</taxon>
        <taxon>Scolytinae</taxon>
        <taxon>Dendroctonus</taxon>
    </lineage>
</organism>
<dbReference type="PANTHER" id="PTHR12460:SF40">
    <property type="entry name" value="REGULATION OF NUCLEAR PRE-MRNA DOMAIN-CONTAINING PROTEIN 2"/>
    <property type="match status" value="1"/>
</dbReference>
<keyword evidence="1" id="KW-0488">Methylation</keyword>
<dbReference type="RefSeq" id="XP_019755927.1">
    <property type="nucleotide sequence ID" value="XM_019900368.2"/>
</dbReference>
<dbReference type="Proteomes" id="UP000019118">
    <property type="component" value="Unassembled WGS sequence"/>
</dbReference>